<evidence type="ECO:0000256" key="5">
    <source>
        <dbReference type="ARBA" id="ARBA00022801"/>
    </source>
</evidence>
<dbReference type="InterPro" id="IPR018391">
    <property type="entry name" value="PQQ_b-propeller_rpt"/>
</dbReference>
<evidence type="ECO:0000256" key="2">
    <source>
        <dbReference type="ARBA" id="ARBA00011073"/>
    </source>
</evidence>
<dbReference type="InterPro" id="IPR000209">
    <property type="entry name" value="Peptidase_S8/S53_dom"/>
</dbReference>
<dbReference type="SMART" id="SM00564">
    <property type="entry name" value="PQQ"/>
    <property type="match status" value="8"/>
</dbReference>
<dbReference type="Gene3D" id="3.40.50.200">
    <property type="entry name" value="Peptidase S8/S53 domain"/>
    <property type="match status" value="1"/>
</dbReference>
<dbReference type="PANTHER" id="PTHR43806">
    <property type="entry name" value="PEPTIDASE S8"/>
    <property type="match status" value="1"/>
</dbReference>
<evidence type="ECO:0000256" key="10">
    <source>
        <dbReference type="RuleBase" id="RU003355"/>
    </source>
</evidence>
<evidence type="ECO:0000259" key="15">
    <source>
        <dbReference type="Pfam" id="PF13360"/>
    </source>
</evidence>
<dbReference type="SUPFAM" id="SSF49452">
    <property type="entry name" value="Starch-binding domain-like"/>
    <property type="match status" value="8"/>
</dbReference>
<feature type="signal peptide" evidence="12">
    <location>
        <begin position="1"/>
        <end position="29"/>
    </location>
</feature>
<evidence type="ECO:0000256" key="4">
    <source>
        <dbReference type="ARBA" id="ARBA00022670"/>
    </source>
</evidence>
<name>A0A895YQ98_9ACTN</name>
<dbReference type="GO" id="GO:0004556">
    <property type="term" value="F:alpha-amylase activity"/>
    <property type="evidence" value="ECO:0007669"/>
    <property type="project" value="UniProtKB-EC"/>
</dbReference>
<evidence type="ECO:0000256" key="9">
    <source>
        <dbReference type="PROSITE-ProRule" id="PRU01240"/>
    </source>
</evidence>
<dbReference type="PROSITE" id="PS00137">
    <property type="entry name" value="SUBTILASE_HIS"/>
    <property type="match status" value="1"/>
</dbReference>
<dbReference type="Gene3D" id="2.60.40.1120">
    <property type="entry name" value="Carboxypeptidase-like, regulatory domain"/>
    <property type="match status" value="12"/>
</dbReference>
<dbReference type="InterPro" id="IPR023828">
    <property type="entry name" value="Peptidase_S8_Ser-AS"/>
</dbReference>
<keyword evidence="17" id="KW-1185">Reference proteome</keyword>
<dbReference type="KEGG" id="nhy:JQS43_08415"/>
<evidence type="ECO:0000256" key="8">
    <source>
        <dbReference type="PIRSR" id="PIRSR615500-1"/>
    </source>
</evidence>
<keyword evidence="12" id="KW-0732">Signal</keyword>
<feature type="domain" description="Peptidase S8/S53" evidence="13">
    <location>
        <begin position="299"/>
        <end position="573"/>
    </location>
</feature>
<feature type="chain" id="PRO_5038337326" description="alpha-amylase" evidence="12">
    <location>
        <begin position="30"/>
        <end position="3172"/>
    </location>
</feature>
<dbReference type="Pfam" id="PF00082">
    <property type="entry name" value="Peptidase_S8"/>
    <property type="match status" value="1"/>
</dbReference>
<dbReference type="GO" id="GO:0030246">
    <property type="term" value="F:carbohydrate binding"/>
    <property type="evidence" value="ECO:0007669"/>
    <property type="project" value="InterPro"/>
</dbReference>
<dbReference type="PRINTS" id="PR00723">
    <property type="entry name" value="SUBTILISIN"/>
</dbReference>
<accession>A0A895YQ98</accession>
<dbReference type="InterPro" id="IPR015943">
    <property type="entry name" value="WD40/YVTN_repeat-like_dom_sf"/>
</dbReference>
<feature type="domain" description="Pyrrolo-quinoline quinone repeat" evidence="15">
    <location>
        <begin position="853"/>
        <end position="1024"/>
    </location>
</feature>
<dbReference type="Gene3D" id="2.40.10.480">
    <property type="match status" value="1"/>
</dbReference>
<evidence type="ECO:0000256" key="6">
    <source>
        <dbReference type="ARBA" id="ARBA00022825"/>
    </source>
</evidence>
<dbReference type="GO" id="GO:0004252">
    <property type="term" value="F:serine-type endopeptidase activity"/>
    <property type="evidence" value="ECO:0007669"/>
    <property type="project" value="UniProtKB-UniRule"/>
</dbReference>
<dbReference type="InterPro" id="IPR010259">
    <property type="entry name" value="S8pro/Inhibitor_I9"/>
</dbReference>
<dbReference type="Pfam" id="PF05922">
    <property type="entry name" value="Inhibitor_I9"/>
    <property type="match status" value="1"/>
</dbReference>
<dbReference type="PROSITE" id="PS51892">
    <property type="entry name" value="SUBTILASE"/>
    <property type="match status" value="1"/>
</dbReference>
<evidence type="ECO:0000256" key="1">
    <source>
        <dbReference type="ARBA" id="ARBA00000548"/>
    </source>
</evidence>
<dbReference type="SUPFAM" id="SSF50998">
    <property type="entry name" value="Quinoprotein alcohol dehydrogenase-like"/>
    <property type="match status" value="2"/>
</dbReference>
<keyword evidence="4 9" id="KW-0645">Protease</keyword>
<keyword evidence="16" id="KW-0121">Carboxypeptidase</keyword>
<feature type="compositionally biased region" description="Low complexity" evidence="11">
    <location>
        <begin position="27"/>
        <end position="52"/>
    </location>
</feature>
<proteinExistence type="inferred from homology"/>
<dbReference type="InterPro" id="IPR013783">
    <property type="entry name" value="Ig-like_fold"/>
</dbReference>
<dbReference type="InterPro" id="IPR008969">
    <property type="entry name" value="CarboxyPept-like_regulatory"/>
</dbReference>
<feature type="active site" description="Charge relay system" evidence="8 9">
    <location>
        <position position="308"/>
    </location>
</feature>
<keyword evidence="5 9" id="KW-0378">Hydrolase</keyword>
<dbReference type="InterPro" id="IPR022398">
    <property type="entry name" value="Peptidase_S8_His-AS"/>
</dbReference>
<reference evidence="16" key="1">
    <citation type="submission" date="2021-02" db="EMBL/GenBank/DDBJ databases">
        <title>Natrosporangium hydrolyticum gen. nov., sp. nov, a haloalkaliphilic actinobacterium from a soda solonchak soil.</title>
        <authorList>
            <person name="Sorokin D.Y."/>
            <person name="Khijniak T.V."/>
            <person name="Zakharycheva A.P."/>
            <person name="Boueva O.V."/>
            <person name="Ariskina E.V."/>
            <person name="Hahnke R.L."/>
            <person name="Bunk B."/>
            <person name="Sproer C."/>
            <person name="Schumann P."/>
            <person name="Evtushenko L.I."/>
            <person name="Kublanov I.V."/>
        </authorList>
    </citation>
    <scope>NUCLEOTIDE SEQUENCE</scope>
    <source>
        <strain evidence="16">DSM 106523</strain>
    </source>
</reference>
<evidence type="ECO:0000313" key="17">
    <source>
        <dbReference type="Proteomes" id="UP000662857"/>
    </source>
</evidence>
<sequence length="3172" mass="324531">MFRPNAFRLLVPGAAAALILGLAPAPAAAGPAPATPAAVAPATVGSSPPAADADADADADAITAPTGPVPTTDERRELPPVTGDSADPPTMAAGGERVDVYSGLDGAEPAPEPAPAEGHSGHPDGVAEEVTAAVDAAGRAPVIVRLHDQPDLPAIEQEAAQAGLAAAAATAREQHGARNAGQWARDAERAARGRTVVAALQDFADQHQPAVATLLSEQATAGQVSDVRSFWVFNGFAATVDETALATLADHPDVASVSLDRSIELADPFPADPGEPHQPVWSLESVNAPQVWGDYGVRGEGIVVGVMDSGVDGGHPALADSWRGHRGDPAASWFAPTGENYPTPGDGHGHGTHVTGSIVGAPPGEVTGVAPDAQWIAAKIFTDGGGTTDSIIHAAFEWMLAPGGDPAAAPHVVNNSWGSDATYRTEHWDAVDAWVAAGIVPIFANGNNGPGAGTVGSPASFPNSIGIGATDREDRIAWFSSRGPVVWDGVEHAKPMLSAPGYDIYSAWPTHLPDGPYHTISGTSMAAPHATGVVALLLAAAPQLTIDDVREVLTRTARGESHMTALPHAYGAGVVDAYAAVTEVAHAGAVLGTVTGPDGEPVAATVSSADPGADLSVETDPETGGYALWLPPGDHELTVAGYGYQTWTGPVTITTGETTTVDVSLPVAAEQTLSGTVTGADGPVTGARIALPGTPLEPVRTGTDGGFRLTIAEGEYALWASAAGHEPATVPITVDGDTEVSVPLAATAVAPDPEWALYQNNPARTGVSTENLAAETLQPDWQTSAGGAVTFSSPVIDDGRVFVNADPGQLVALDLDTGEQLWAYDVGAAGLRGAPAVADGVVYTGGGEAGGFHAVDAATGEPVWSFPTPDQRTIYSVPAVADGVVYVNTGFTQDRPDTLYALDAATGDELWSADLGSRAFFGPAVGDGLVIATSAGDRRLVAFDAATGAEVWTLARDADEFVTGPSIADGSVYVTTSVPGGSGQSFQGSLLAVDAATGELRWENTSHGDGQGSVPAVHGDLVIAGSHGLGVVAAYHRDTGAAVWHYGLPTSGGVSSSVLVSGDGYVIGGSQLDQRVFALDAATGELVWEQPAGANVLSSPAYADGRLVTADGNGAVRAFHPTGSVAGTVTGPDGPLPATVSVPEAGLTAEADADGSYRLDGLLPGEYTVVASYFGYTTETTTITVTVAQTTTAEFTLSPVADGALAGTVTDEAGDPLGGAQVTISGTPLPPAVTDEAGGYRFDQVPAGSYPVVVDADGYARTEETVVIAAGETTVADYVLSRYDIAVVADYEGRVAAALTDAGWRVDEVSFATIDGALDHYGAVVLAGMGDDRADADLERFGRIVEQADQAGTSLVFLDTGGPSYGSIRTLSQVTGDPASEAAELSNRGEVWLADPVDHPITASLPATGRAPVLTSGSWHAWFDDYSGYSLAALGNDRDGERGAGVGYQPRTLDSNHVLLPATAASPWSTWQPAMAELLVDAVDHAAQASYGEATGPVTDADGEPVTATVELIGGLAETVTDEHGRWRLLLDPGEHTLRFTALGYEPVERAITVVGGQSHEIEVSLPTAALATLTGQITEDGGGAPVTGATVTLPETGASPVSTDPDGRYLVTDLPGGQYRVEVSADGYEPLTIDEVELVEGAVTELDAALTRAPGVVVLGDRNDEISDFLEGHSIPVEQAGWEVVDDLAGIEVVILHNPSDLGRDDFLAALAAFDAAGVSVIFPADGWATRTRGVDLLVRHTGNPGSFGRLGGVNGPPIFLHDLADHPVFAGVDDDPAQLLNPASEAGYFPAYEGVTLAQVGESDADPAGIGVAYDVRTPDNVHLLLSGLAATLRNTPTGNWTPAGQQIFVDAVRWAADPAQSGLAGTVTDPDGVPIPDAVVEVADSHWQAVTDDAGRFEIGVPPGEHTLHYTAFGYQPAQRTVTVAAGTTVDVSAELELGEVGTIDGVVTSEIDGAPLAGTTVELLGTPHQTVTGPAGEYEFTRVAAGSYELELEIDEHVRTLSPVSVDAGETTRHDVELVSSPLVGIIDDSDFSNSRDRGKEFLADWGYEVEEIGFGSLDRIGELDLVVANVSDFGLSLTDGELRAFEEAVNRAGVPVLWLGQHGRGAIQFLHEHDDDPAVLGEGFNDGPVTAAVAEPHPLVAGLDSEFPLMVDGGRYSFFDEFAGETVAALTTGDHGERGAAVAYRGRTTAAVDVLLATSSITTHGAPGTRTSAALNWTPQAERLLVNALAWALTADQLGAEVRGTVDSDLGGRIASEVQVVETGRTYQGREGDGSFLVPLAPGSWTLQVSAFGHATETVEVTVAAGETRSAPVTLPADPAGGIAGTVTGPDGAPVPDAEVTVLGTPLTGATDDSGDYLVDAVPAGDWTVRITADGYRTAQLPVTVPDGGTVTADVQLAAGATVAVVDTTGSSTHGESLAGLLTAEGYEVELVPRAELPELVDRVDDYQLVIVNASLLAAQQDDFPVLVDAAADAGVSMIHSSQHGGGYAIPQLAAQRGDPASADWGFVSVGVDYVPTVAHPIFAGFEVGEPIELITSTLSNQNQQYGSFEGYGGETIGQLHGRTDGADLGAGVGYQFTSPTSVELLLGGLAASGHGWPDERWTDDARQLYRNAVAWTLDARQAELTGVVTGGGEPLAGATVTSSATGATAVTGTDGGYALGLTTGEHTIEVEAFGYATVEEQVEIPESGTVTLDVDLTPLPRSTVSGTVSATTGEPVAGAEVSGAGPTNWSTTTGADGGYIAADLLPGEYQVSVRADGFQSATATVTVTADEPAQLDITLQPTDIGVLGDAGGALTGYLQEAGVPAAELTWDAGLDLTPYQVVVVNGGNPDGETFTAVLDAADEAEVSLIFTGTWGVDRGGVRLLERHTDRVTVGAQGYGDGPVQLTGFDPEHPAFARLGDDPATLIVEGGYYSVLAEYVGEPLAELTVARDGDDPVTGPAVGWDRRTAGSVEVLLSASAVTEAVGPGLGWTDEAGRLLVDTIDWARDQALAPPEAPSLTVEAPLVVTETVEAGGEAAPGSTVTVLASGEPVASTEADVDGAWSVAVPLPVGQTELTAVASNPAGESPPSEPVTVSRWQAEWEVRGGGGNHPVTLTLTGPPVRPAPAELAELVVRDGDGEEVARVQPAWAGGFYLGVIRDLPPGEYTLSAELLVDGHLLVIDGPPVG</sequence>
<dbReference type="RefSeq" id="WP_239678506.1">
    <property type="nucleotide sequence ID" value="NZ_CP070499.1"/>
</dbReference>
<evidence type="ECO:0000256" key="3">
    <source>
        <dbReference type="ARBA" id="ARBA00012595"/>
    </source>
</evidence>
<evidence type="ECO:0000256" key="7">
    <source>
        <dbReference type="ARBA" id="ARBA00030238"/>
    </source>
</evidence>
<dbReference type="InterPro" id="IPR002372">
    <property type="entry name" value="PQQ_rpt_dom"/>
</dbReference>
<organism evidence="16 17">
    <name type="scientific">Natronosporangium hydrolyticum</name>
    <dbReference type="NCBI Taxonomy" id="2811111"/>
    <lineage>
        <taxon>Bacteria</taxon>
        <taxon>Bacillati</taxon>
        <taxon>Actinomycetota</taxon>
        <taxon>Actinomycetes</taxon>
        <taxon>Micromonosporales</taxon>
        <taxon>Micromonosporaceae</taxon>
        <taxon>Natronosporangium</taxon>
    </lineage>
</organism>
<feature type="active site" description="Charge relay system" evidence="8 9">
    <location>
        <position position="350"/>
    </location>
</feature>
<dbReference type="SUPFAM" id="SSF52317">
    <property type="entry name" value="Class I glutamine amidotransferase-like"/>
    <property type="match status" value="1"/>
</dbReference>
<dbReference type="Pfam" id="PF13620">
    <property type="entry name" value="CarboxypepD_reg"/>
    <property type="match status" value="11"/>
</dbReference>
<dbReference type="Proteomes" id="UP000662857">
    <property type="component" value="Chromosome"/>
</dbReference>
<dbReference type="PROSITE" id="PS00136">
    <property type="entry name" value="SUBTILASE_ASP"/>
    <property type="match status" value="1"/>
</dbReference>
<dbReference type="InterPro" id="IPR029062">
    <property type="entry name" value="Class_I_gatase-like"/>
</dbReference>
<dbReference type="Gene3D" id="2.60.40.10">
    <property type="entry name" value="Immunoglobulins"/>
    <property type="match status" value="1"/>
</dbReference>
<dbReference type="InterPro" id="IPR011047">
    <property type="entry name" value="Quinoprotein_ADH-like_sf"/>
</dbReference>
<dbReference type="InterPro" id="IPR050131">
    <property type="entry name" value="Peptidase_S8_subtilisin-like"/>
</dbReference>
<comment type="catalytic activity">
    <reaction evidence="1">
        <text>Endohydrolysis of (1-&gt;4)-alpha-D-glucosidic linkages in polysaccharides containing three or more (1-&gt;4)-alpha-linked D-glucose units.</text>
        <dbReference type="EC" id="3.2.1.1"/>
    </reaction>
</comment>
<dbReference type="PROSITE" id="PS00138">
    <property type="entry name" value="SUBTILASE_SER"/>
    <property type="match status" value="1"/>
</dbReference>
<feature type="region of interest" description="Disordered" evidence="11">
    <location>
        <begin position="27"/>
        <end position="125"/>
    </location>
</feature>
<dbReference type="Pfam" id="PF13360">
    <property type="entry name" value="PQQ_2"/>
    <property type="match status" value="1"/>
</dbReference>
<evidence type="ECO:0000259" key="14">
    <source>
        <dbReference type="Pfam" id="PF05922"/>
    </source>
</evidence>
<dbReference type="InterPro" id="IPR023827">
    <property type="entry name" value="Peptidase_S8_Asp-AS"/>
</dbReference>
<dbReference type="EMBL" id="CP070499">
    <property type="protein sequence ID" value="QSB16300.1"/>
    <property type="molecule type" value="Genomic_DNA"/>
</dbReference>
<dbReference type="InterPro" id="IPR036852">
    <property type="entry name" value="Peptidase_S8/S53_dom_sf"/>
</dbReference>
<dbReference type="GO" id="GO:0004180">
    <property type="term" value="F:carboxypeptidase activity"/>
    <property type="evidence" value="ECO:0007669"/>
    <property type="project" value="UniProtKB-KW"/>
</dbReference>
<evidence type="ECO:0000313" key="16">
    <source>
        <dbReference type="EMBL" id="QSB16300.1"/>
    </source>
</evidence>
<dbReference type="GO" id="GO:0006508">
    <property type="term" value="P:proteolysis"/>
    <property type="evidence" value="ECO:0007669"/>
    <property type="project" value="UniProtKB-KW"/>
</dbReference>
<dbReference type="InterPro" id="IPR013784">
    <property type="entry name" value="Carb-bd-like_fold"/>
</dbReference>
<feature type="active site" description="Charge relay system" evidence="8 9">
    <location>
        <position position="524"/>
    </location>
</feature>
<dbReference type="PANTHER" id="PTHR43806:SF11">
    <property type="entry name" value="CEREVISIN-RELATED"/>
    <property type="match status" value="1"/>
</dbReference>
<gene>
    <name evidence="16" type="ORF">JQS43_08415</name>
</gene>
<comment type="similarity">
    <text evidence="2 9 10">Belongs to the peptidase S8 family.</text>
</comment>
<evidence type="ECO:0000256" key="12">
    <source>
        <dbReference type="SAM" id="SignalP"/>
    </source>
</evidence>
<dbReference type="EC" id="3.2.1.1" evidence="3"/>
<dbReference type="GO" id="GO:0005975">
    <property type="term" value="P:carbohydrate metabolic process"/>
    <property type="evidence" value="ECO:0007669"/>
    <property type="project" value="UniProtKB-ARBA"/>
</dbReference>
<dbReference type="InterPro" id="IPR015500">
    <property type="entry name" value="Peptidase_S8_subtilisin-rel"/>
</dbReference>
<evidence type="ECO:0000256" key="11">
    <source>
        <dbReference type="SAM" id="MobiDB-lite"/>
    </source>
</evidence>
<evidence type="ECO:0000259" key="13">
    <source>
        <dbReference type="Pfam" id="PF00082"/>
    </source>
</evidence>
<dbReference type="Gene3D" id="2.130.10.10">
    <property type="entry name" value="YVTN repeat-like/Quinoprotein amine dehydrogenase"/>
    <property type="match status" value="2"/>
</dbReference>
<dbReference type="SUPFAM" id="SSF49464">
    <property type="entry name" value="Carboxypeptidase regulatory domain-like"/>
    <property type="match status" value="4"/>
</dbReference>
<dbReference type="SUPFAM" id="SSF52743">
    <property type="entry name" value="Subtilisin-like"/>
    <property type="match status" value="1"/>
</dbReference>
<protein>
    <recommendedName>
        <fullName evidence="3">alpha-amylase</fullName>
        <ecNumber evidence="3">3.2.1.1</ecNumber>
    </recommendedName>
    <alternativeName>
        <fullName evidence="7">1,4-alpha-D-glucan glucanohydrolase</fullName>
    </alternativeName>
</protein>
<keyword evidence="6 9" id="KW-0720">Serine protease</keyword>
<feature type="domain" description="Inhibitor I9" evidence="14">
    <location>
        <begin position="204"/>
        <end position="265"/>
    </location>
</feature>